<dbReference type="InterPro" id="IPR007021">
    <property type="entry name" value="DUF659"/>
</dbReference>
<feature type="domain" description="DUF659" evidence="6">
    <location>
        <begin position="14"/>
        <end position="162"/>
    </location>
</feature>
<evidence type="ECO:0000256" key="2">
    <source>
        <dbReference type="ARBA" id="ARBA00022723"/>
    </source>
</evidence>
<proteinExistence type="predicted"/>
<evidence type="ECO:0000256" key="1">
    <source>
        <dbReference type="ARBA" id="ARBA00004123"/>
    </source>
</evidence>
<dbReference type="Pfam" id="PF04937">
    <property type="entry name" value="DUF659"/>
    <property type="match status" value="1"/>
</dbReference>
<comment type="caution">
    <text evidence="7">The sequence shown here is derived from an EMBL/GenBank/DDBJ whole genome shotgun (WGS) entry which is preliminary data.</text>
</comment>
<gene>
    <name evidence="7" type="ORF">F8M41_018984</name>
</gene>
<keyword evidence="2" id="KW-0479">Metal-binding</keyword>
<reference evidence="7 8" key="1">
    <citation type="journal article" date="2019" name="Environ. Microbiol.">
        <title>At the nexus of three kingdoms: the genome of the mycorrhizal fungus Gigaspora margarita provides insights into plant, endobacterial and fungal interactions.</title>
        <authorList>
            <person name="Venice F."/>
            <person name="Ghignone S."/>
            <person name="Salvioli di Fossalunga A."/>
            <person name="Amselem J."/>
            <person name="Novero M."/>
            <person name="Xianan X."/>
            <person name="Sedzielewska Toro K."/>
            <person name="Morin E."/>
            <person name="Lipzen A."/>
            <person name="Grigoriev I.V."/>
            <person name="Henrissat B."/>
            <person name="Martin F.M."/>
            <person name="Bonfante P."/>
        </authorList>
    </citation>
    <scope>NUCLEOTIDE SEQUENCE [LARGE SCALE GENOMIC DNA]</scope>
    <source>
        <strain evidence="7 8">BEG34</strain>
    </source>
</reference>
<dbReference type="GO" id="GO:0005634">
    <property type="term" value="C:nucleus"/>
    <property type="evidence" value="ECO:0007669"/>
    <property type="project" value="UniProtKB-SubCell"/>
</dbReference>
<comment type="subcellular location">
    <subcellularLocation>
        <location evidence="1">Nucleus</location>
    </subcellularLocation>
</comment>
<dbReference type="EMBL" id="WTPW01000480">
    <property type="protein sequence ID" value="KAF0507604.1"/>
    <property type="molecule type" value="Genomic_DNA"/>
</dbReference>
<evidence type="ECO:0000313" key="8">
    <source>
        <dbReference type="Proteomes" id="UP000439903"/>
    </source>
</evidence>
<dbReference type="PANTHER" id="PTHR46481:SF10">
    <property type="entry name" value="ZINC FINGER BED DOMAIN-CONTAINING PROTEIN 39"/>
    <property type="match status" value="1"/>
</dbReference>
<evidence type="ECO:0000256" key="3">
    <source>
        <dbReference type="ARBA" id="ARBA00022771"/>
    </source>
</evidence>
<sequence length="568" mass="66272">MEYEFKFGNGYTPPSHEVLSGRLLSQEIANINLKIIQKLNYSKNLTIACDGWTNNLNESIWNFLIYTPDRCEYLWCLKNLSNESHTGVLIAEEIKKIIETIGSEKFSAITTDAGSNVQNARQLISAKFPNILNLRCIPHAINLISKDICNIPFANQILTKYNTLVTYFKKSHQAGAALKEEIRKFNIIGGGLKQWVNTRWHTVYECVNSIIRLKEPLENLRYNSPEILSQAVISILHSRAFFDDVRVLVFILGPVKKAITILESRSCNLADCFCELIHLGASINKLSLSDHSTFRKQCIAIFNKRYNEFADPLYLLCFFLHPQYNESYWAHGTFRELLLAADEIFKKMGKTNISRRDLLYQMKLYCTRELPFNISYSMSETPLIWWFSLEDSFPKNEDYLVQFALKLFSIVPHAAGCERVWSRLEWLYGLRRNRLALHKIENMHKLASYYYSHAKHELPYFGIEKTNTEVFDILVDEYLNLDEDDFVEIDEVDLNESEEDTNLSEETDLLLNNILNLNRFEDEFEDDDLSMDEDYYNENREETSSTNQLQEDIDWDPIEEVDKIIKNI</sequence>
<evidence type="ECO:0000259" key="6">
    <source>
        <dbReference type="Pfam" id="PF04937"/>
    </source>
</evidence>
<dbReference type="InterPro" id="IPR052035">
    <property type="entry name" value="ZnF_BED_domain_contain"/>
</dbReference>
<protein>
    <submittedName>
        <fullName evidence="7">Zinc finger bed domain-containing protein 1-like</fullName>
    </submittedName>
</protein>
<dbReference type="OrthoDB" id="2445465at2759"/>
<keyword evidence="8" id="KW-1185">Reference proteome</keyword>
<evidence type="ECO:0000256" key="4">
    <source>
        <dbReference type="ARBA" id="ARBA00022833"/>
    </source>
</evidence>
<evidence type="ECO:0000313" key="7">
    <source>
        <dbReference type="EMBL" id="KAF0507604.1"/>
    </source>
</evidence>
<accession>A0A8H4AKN7</accession>
<dbReference type="PANTHER" id="PTHR46481">
    <property type="entry name" value="ZINC FINGER BED DOMAIN-CONTAINING PROTEIN 4"/>
    <property type="match status" value="1"/>
</dbReference>
<keyword evidence="3" id="KW-0863">Zinc-finger</keyword>
<keyword evidence="4" id="KW-0862">Zinc</keyword>
<dbReference type="AlphaFoldDB" id="A0A8H4AKN7"/>
<dbReference type="InterPro" id="IPR012337">
    <property type="entry name" value="RNaseH-like_sf"/>
</dbReference>
<keyword evidence="5" id="KW-0539">Nucleus</keyword>
<name>A0A8H4AKN7_GIGMA</name>
<dbReference type="Proteomes" id="UP000439903">
    <property type="component" value="Unassembled WGS sequence"/>
</dbReference>
<organism evidence="7 8">
    <name type="scientific">Gigaspora margarita</name>
    <dbReference type="NCBI Taxonomy" id="4874"/>
    <lineage>
        <taxon>Eukaryota</taxon>
        <taxon>Fungi</taxon>
        <taxon>Fungi incertae sedis</taxon>
        <taxon>Mucoromycota</taxon>
        <taxon>Glomeromycotina</taxon>
        <taxon>Glomeromycetes</taxon>
        <taxon>Diversisporales</taxon>
        <taxon>Gigasporaceae</taxon>
        <taxon>Gigaspora</taxon>
    </lineage>
</organism>
<dbReference type="GO" id="GO:0008270">
    <property type="term" value="F:zinc ion binding"/>
    <property type="evidence" value="ECO:0007669"/>
    <property type="project" value="UniProtKB-KW"/>
</dbReference>
<evidence type="ECO:0000256" key="5">
    <source>
        <dbReference type="ARBA" id="ARBA00023242"/>
    </source>
</evidence>
<dbReference type="SUPFAM" id="SSF53098">
    <property type="entry name" value="Ribonuclease H-like"/>
    <property type="match status" value="1"/>
</dbReference>